<name>F3GED2_PSESJ</name>
<keyword evidence="3" id="KW-1185">Reference proteome</keyword>
<accession>F3GED2</accession>
<dbReference type="EMBL" id="AEAI01001289">
    <property type="protein sequence ID" value="EGH45432.1"/>
    <property type="molecule type" value="Genomic_DNA"/>
</dbReference>
<dbReference type="NCBIfam" id="TIGR01409">
    <property type="entry name" value="TAT_signal_seq"/>
    <property type="match status" value="1"/>
</dbReference>
<dbReference type="InterPro" id="IPR006311">
    <property type="entry name" value="TAT_signal"/>
</dbReference>
<dbReference type="InterPro" id="IPR019546">
    <property type="entry name" value="TAT_signal_bac_arc"/>
</dbReference>
<dbReference type="PROSITE" id="PS51318">
    <property type="entry name" value="TAT"/>
    <property type="match status" value="1"/>
</dbReference>
<dbReference type="Proteomes" id="UP000004986">
    <property type="component" value="Unassembled WGS sequence"/>
</dbReference>
<evidence type="ECO:0000313" key="3">
    <source>
        <dbReference type="Proteomes" id="UP000004986"/>
    </source>
</evidence>
<dbReference type="HOGENOM" id="CLU_2782085_0_0_6"/>
<feature type="non-terminal residue" evidence="2">
    <location>
        <position position="69"/>
    </location>
</feature>
<comment type="caution">
    <text evidence="2">The sequence shown here is derived from an EMBL/GenBank/DDBJ whole genome shotgun (WGS) entry which is preliminary data.</text>
</comment>
<proteinExistence type="predicted"/>
<evidence type="ECO:0000256" key="1">
    <source>
        <dbReference type="ARBA" id="ARBA00022729"/>
    </source>
</evidence>
<evidence type="ECO:0000313" key="2">
    <source>
        <dbReference type="EMBL" id="EGH45432.1"/>
    </source>
</evidence>
<dbReference type="AlphaFoldDB" id="F3GED2"/>
<sequence>MDFSSPGNTPDHSRRGFLKQSLAVSATVAAIGALPRLSSAQPLTQRYPDPLVSVLDDSFTHIRIFNASV</sequence>
<keyword evidence="1" id="KW-0732">Signal</keyword>
<protein>
    <submittedName>
        <fullName evidence="2">Gluconolactonase</fullName>
    </submittedName>
</protein>
<organism evidence="2 3">
    <name type="scientific">Pseudomonas syringae pv. pisi str. 1704B</name>
    <dbReference type="NCBI Taxonomy" id="629263"/>
    <lineage>
        <taxon>Bacteria</taxon>
        <taxon>Pseudomonadati</taxon>
        <taxon>Pseudomonadota</taxon>
        <taxon>Gammaproteobacteria</taxon>
        <taxon>Pseudomonadales</taxon>
        <taxon>Pseudomonadaceae</taxon>
        <taxon>Pseudomonas</taxon>
        <taxon>Pseudomonas syringae</taxon>
    </lineage>
</organism>
<gene>
    <name evidence="2" type="ORF">PSYPI_25189</name>
</gene>
<reference evidence="2 3" key="1">
    <citation type="journal article" date="2011" name="PLoS Pathog.">
        <title>Dynamic evolution of pathogenicity revealed by sequencing and comparative genomics of 19 Pseudomonas syringae isolates.</title>
        <authorList>
            <person name="Baltrus D.A."/>
            <person name="Nishimura M.T."/>
            <person name="Romanchuk A."/>
            <person name="Chang J.H."/>
            <person name="Mukhtar M.S."/>
            <person name="Cherkis K."/>
            <person name="Roach J."/>
            <person name="Grant S.R."/>
            <person name="Jones C.D."/>
            <person name="Dangl J.L."/>
        </authorList>
    </citation>
    <scope>NUCLEOTIDE SEQUENCE [LARGE SCALE GENOMIC DNA]</scope>
    <source>
        <strain evidence="2 3">1704B</strain>
    </source>
</reference>